<proteinExistence type="predicted"/>
<organism evidence="1 2">
    <name type="scientific">Rhizobium mongolense</name>
    <dbReference type="NCBI Taxonomy" id="57676"/>
    <lineage>
        <taxon>Bacteria</taxon>
        <taxon>Pseudomonadati</taxon>
        <taxon>Pseudomonadota</taxon>
        <taxon>Alphaproteobacteria</taxon>
        <taxon>Hyphomicrobiales</taxon>
        <taxon>Rhizobiaceae</taxon>
        <taxon>Rhizobium/Agrobacterium group</taxon>
        <taxon>Rhizobium</taxon>
    </lineage>
</organism>
<gene>
    <name evidence="1" type="ORF">GGE12_002101</name>
</gene>
<evidence type="ECO:0000313" key="1">
    <source>
        <dbReference type="EMBL" id="MBB4274325.1"/>
    </source>
</evidence>
<dbReference type="EMBL" id="JACIGM010000004">
    <property type="protein sequence ID" value="MBB4274325.1"/>
    <property type="molecule type" value="Genomic_DNA"/>
</dbReference>
<accession>A0A7W6WE01</accession>
<dbReference type="AlphaFoldDB" id="A0A7W6WE01"/>
<evidence type="ECO:0000313" key="2">
    <source>
        <dbReference type="Proteomes" id="UP000533641"/>
    </source>
</evidence>
<protein>
    <submittedName>
        <fullName evidence="1">Uncharacterized protein</fullName>
    </submittedName>
</protein>
<reference evidence="1 2" key="1">
    <citation type="submission" date="2020-08" db="EMBL/GenBank/DDBJ databases">
        <title>Genomic Encyclopedia of Type Strains, Phase IV (KMG-V): Genome sequencing to study the core and pangenomes of soil and plant-associated prokaryotes.</title>
        <authorList>
            <person name="Whitman W."/>
        </authorList>
    </citation>
    <scope>NUCLEOTIDE SEQUENCE [LARGE SCALE GENOMIC DNA]</scope>
    <source>
        <strain evidence="1 2">SEMIA 402</strain>
    </source>
</reference>
<name>A0A7W6WE01_9HYPH</name>
<sequence length="39" mass="4384">MPCRSCPLSPVRSQRWAAPADAVRRLTPRRLSPGGRFSF</sequence>
<comment type="caution">
    <text evidence="1">The sequence shown here is derived from an EMBL/GenBank/DDBJ whole genome shotgun (WGS) entry which is preliminary data.</text>
</comment>
<dbReference type="Proteomes" id="UP000533641">
    <property type="component" value="Unassembled WGS sequence"/>
</dbReference>